<dbReference type="InParanoid" id="E2BSG1"/>
<reference evidence="2 3" key="1">
    <citation type="journal article" date="2010" name="Science">
        <title>Genomic comparison of the ants Camponotus floridanus and Harpegnathos saltator.</title>
        <authorList>
            <person name="Bonasio R."/>
            <person name="Zhang G."/>
            <person name="Ye C."/>
            <person name="Mutti N.S."/>
            <person name="Fang X."/>
            <person name="Qin N."/>
            <person name="Donahue G."/>
            <person name="Yang P."/>
            <person name="Li Q."/>
            <person name="Li C."/>
            <person name="Zhang P."/>
            <person name="Huang Z."/>
            <person name="Berger S.L."/>
            <person name="Reinberg D."/>
            <person name="Wang J."/>
            <person name="Liebig J."/>
        </authorList>
    </citation>
    <scope>NUCLEOTIDE SEQUENCE [LARGE SCALE GENOMIC DNA]</scope>
    <source>
        <strain evidence="2 3">R22 G/1</strain>
    </source>
</reference>
<dbReference type="OMA" id="WTHIWRI"/>
<dbReference type="InterPro" id="IPR032135">
    <property type="entry name" value="DUF4817"/>
</dbReference>
<accession>E2BSG1</accession>
<dbReference type="Proteomes" id="UP000008237">
    <property type="component" value="Unassembled WGS sequence"/>
</dbReference>
<feature type="non-terminal residue" evidence="2">
    <location>
        <position position="1"/>
    </location>
</feature>
<proteinExistence type="predicted"/>
<evidence type="ECO:0000313" key="2">
    <source>
        <dbReference type="EMBL" id="EFN81372.1"/>
    </source>
</evidence>
<dbReference type="PANTHER" id="PTHR47326:SF1">
    <property type="entry name" value="HTH PSQ-TYPE DOMAIN-CONTAINING PROTEIN"/>
    <property type="match status" value="1"/>
</dbReference>
<feature type="non-terminal residue" evidence="2">
    <location>
        <position position="110"/>
    </location>
</feature>
<evidence type="ECO:0000313" key="3">
    <source>
        <dbReference type="Proteomes" id="UP000008237"/>
    </source>
</evidence>
<sequence>FSNVKYADMVYVYGYCNGSARAAVEKYHSRFPMRRIPDRRVFSNVFNSLRENGTLPSAHITSERRVERNVEEEENVLQIVQRSPTTSTRRVSVRTGVPWTHIWRILHDQH</sequence>
<dbReference type="EMBL" id="GL450232">
    <property type="protein sequence ID" value="EFN81372.1"/>
    <property type="molecule type" value="Genomic_DNA"/>
</dbReference>
<feature type="domain" description="DUF4817" evidence="1">
    <location>
        <begin position="6"/>
        <end position="55"/>
    </location>
</feature>
<dbReference type="AlphaFoldDB" id="E2BSG1"/>
<dbReference type="Pfam" id="PF16087">
    <property type="entry name" value="DUF4817"/>
    <property type="match status" value="1"/>
</dbReference>
<protein>
    <recommendedName>
        <fullName evidence="1">DUF4817 domain-containing protein</fullName>
    </recommendedName>
</protein>
<gene>
    <name evidence="2" type="ORF">EAI_15810</name>
</gene>
<keyword evidence="3" id="KW-1185">Reference proteome</keyword>
<evidence type="ECO:0000259" key="1">
    <source>
        <dbReference type="Pfam" id="PF16087"/>
    </source>
</evidence>
<name>E2BSG1_HARSA</name>
<organism evidence="3">
    <name type="scientific">Harpegnathos saltator</name>
    <name type="common">Jerdon's jumping ant</name>
    <dbReference type="NCBI Taxonomy" id="610380"/>
    <lineage>
        <taxon>Eukaryota</taxon>
        <taxon>Metazoa</taxon>
        <taxon>Ecdysozoa</taxon>
        <taxon>Arthropoda</taxon>
        <taxon>Hexapoda</taxon>
        <taxon>Insecta</taxon>
        <taxon>Pterygota</taxon>
        <taxon>Neoptera</taxon>
        <taxon>Endopterygota</taxon>
        <taxon>Hymenoptera</taxon>
        <taxon>Apocrita</taxon>
        <taxon>Aculeata</taxon>
        <taxon>Formicoidea</taxon>
        <taxon>Formicidae</taxon>
        <taxon>Ponerinae</taxon>
        <taxon>Ponerini</taxon>
        <taxon>Harpegnathos</taxon>
    </lineage>
</organism>
<dbReference type="PANTHER" id="PTHR47326">
    <property type="entry name" value="TRANSPOSABLE ELEMENT TC3 TRANSPOSASE-LIKE PROTEIN"/>
    <property type="match status" value="1"/>
</dbReference>